<gene>
    <name evidence="1" type="ORF">IE53DRAFT_390558</name>
</gene>
<evidence type="ECO:0000313" key="1">
    <source>
        <dbReference type="EMBL" id="PWN47311.1"/>
    </source>
</evidence>
<dbReference type="Proteomes" id="UP000245626">
    <property type="component" value="Unassembled WGS sequence"/>
</dbReference>
<evidence type="ECO:0000313" key="2">
    <source>
        <dbReference type="Proteomes" id="UP000245626"/>
    </source>
</evidence>
<proteinExistence type="predicted"/>
<keyword evidence="2" id="KW-1185">Reference proteome</keyword>
<name>A0ACD0NNC2_9BASI</name>
<dbReference type="EMBL" id="KZ820469">
    <property type="protein sequence ID" value="PWN47311.1"/>
    <property type="molecule type" value="Genomic_DNA"/>
</dbReference>
<accession>A0ACD0NNC2</accession>
<organism evidence="1 2">
    <name type="scientific">Violaceomyces palustris</name>
    <dbReference type="NCBI Taxonomy" id="1673888"/>
    <lineage>
        <taxon>Eukaryota</taxon>
        <taxon>Fungi</taxon>
        <taxon>Dikarya</taxon>
        <taxon>Basidiomycota</taxon>
        <taxon>Ustilaginomycotina</taxon>
        <taxon>Ustilaginomycetes</taxon>
        <taxon>Violaceomycetales</taxon>
        <taxon>Violaceomycetaceae</taxon>
        <taxon>Violaceomyces</taxon>
    </lineage>
</organism>
<sequence>MGNSAPENYVLLTFSTPPTGKTDTDTTKAECFLKDPKISANLYKEVSCSKPYVFARGLHDTSVAEQDCEVAERVGIDGLINLAREICLEGKGFLSVVQKALPFSSLYVTDFDHGHCFSPEKIDIRKAGSTFGCFDGGEPKLIAEGETKTSFVTTCYADTEFDKGKALTMLFQQCKKGTFLVDADVLGQDDWKEPNGVQELLRPPSYYINIKYGHVESGRFNEMRSCYFSQKDNADLGSRADAIVCCKAGDPGNPSECKDVVSELEPEYSNLTGKLETRVCILIRSWMSTGLQNSIADHCRRSGGFLADSIQKRHERPKHRVKRSPRHFPSHHFQPICHHNPHCSEGKDDQHRP</sequence>
<reference evidence="1 2" key="1">
    <citation type="journal article" date="2018" name="Mol. Biol. Evol.">
        <title>Broad Genomic Sampling Reveals a Smut Pathogenic Ancestry of the Fungal Clade Ustilaginomycotina.</title>
        <authorList>
            <person name="Kijpornyongpan T."/>
            <person name="Mondo S.J."/>
            <person name="Barry K."/>
            <person name="Sandor L."/>
            <person name="Lee J."/>
            <person name="Lipzen A."/>
            <person name="Pangilinan J."/>
            <person name="LaButti K."/>
            <person name="Hainaut M."/>
            <person name="Henrissat B."/>
            <person name="Grigoriev I.V."/>
            <person name="Spatafora J.W."/>
            <person name="Aime M.C."/>
        </authorList>
    </citation>
    <scope>NUCLEOTIDE SEQUENCE [LARGE SCALE GENOMIC DNA]</scope>
    <source>
        <strain evidence="1 2">SA 807</strain>
    </source>
</reference>
<protein>
    <submittedName>
        <fullName evidence="1">Uncharacterized protein</fullName>
    </submittedName>
</protein>